<keyword evidence="5" id="KW-0732">Signal</keyword>
<evidence type="ECO:0000256" key="4">
    <source>
        <dbReference type="ARBA" id="ARBA00022692"/>
    </source>
</evidence>
<comment type="caution">
    <text evidence="12">The sequence shown here is derived from an EMBL/GenBank/DDBJ whole genome shotgun (WGS) entry which is preliminary data.</text>
</comment>
<accession>A0A812S201</accession>
<dbReference type="PANTHER" id="PTHR31764">
    <property type="entry name" value="PROTEIN HAPLESS 2"/>
    <property type="match status" value="1"/>
</dbReference>
<keyword evidence="9" id="KW-1015">Disulfide bond</keyword>
<comment type="similarity">
    <text evidence="2">Belongs to the HAP2/GCS1 family.</text>
</comment>
<dbReference type="GO" id="GO:0007338">
    <property type="term" value="P:single fertilization"/>
    <property type="evidence" value="ECO:0007669"/>
    <property type="project" value="UniProtKB-KW"/>
</dbReference>
<dbReference type="PANTHER" id="PTHR31764:SF0">
    <property type="entry name" value="GENERATIVE CELL SPECIFIC-1_HAP2 DOMAIN-CONTAINING PROTEIN"/>
    <property type="match status" value="1"/>
</dbReference>
<evidence type="ECO:0000256" key="9">
    <source>
        <dbReference type="ARBA" id="ARBA00023157"/>
    </source>
</evidence>
<proteinExistence type="inferred from homology"/>
<evidence type="ECO:0000256" key="3">
    <source>
        <dbReference type="ARBA" id="ARBA00022475"/>
    </source>
</evidence>
<evidence type="ECO:0000259" key="11">
    <source>
        <dbReference type="Pfam" id="PF10699"/>
    </source>
</evidence>
<keyword evidence="13" id="KW-1185">Reference proteome</keyword>
<name>A0A812S201_9DINO</name>
<keyword evidence="6" id="KW-1133">Transmembrane helix</keyword>
<evidence type="ECO:0000256" key="2">
    <source>
        <dbReference type="ARBA" id="ARBA00010929"/>
    </source>
</evidence>
<dbReference type="GO" id="GO:0008289">
    <property type="term" value="F:lipid binding"/>
    <property type="evidence" value="ECO:0007669"/>
    <property type="project" value="UniProtKB-KW"/>
</dbReference>
<dbReference type="Pfam" id="PF10699">
    <property type="entry name" value="HAP2-GCS1"/>
    <property type="match status" value="1"/>
</dbReference>
<sequence length="327" mass="35436">MDWKAFTYKTPSELGEEPCVLALPDTVPEASGKHPRYVQDVNNQPTEGVKQVGWLSCNDNPLSTDEAITCDVAHVGGVRVPDSEGFCCGCGLGEVVSGQPTRSSADCGLFSMSDSAHCLNFDGLWYSVYEVDRPQIFYDITISILLPTEYKLGGNVTYRESSLFLSHHQPVATAEGGALRAELVGDLAAAVAPHRFESKYLVVPQRPTGHARVNPSAPLENAMLLDRSLFDLSGRTCDRIGVSFPAFRYQAAEVRPPCGSCLHSQLEDFHSEDEDRLASGQPTSYRVLGYCDGSMELAHQSGTSGTQVFLACPLAQRPGKTAFQPTP</sequence>
<reference evidence="12" key="1">
    <citation type="submission" date="2021-02" db="EMBL/GenBank/DDBJ databases">
        <authorList>
            <person name="Dougan E. K."/>
            <person name="Rhodes N."/>
            <person name="Thang M."/>
            <person name="Chan C."/>
        </authorList>
    </citation>
    <scope>NUCLEOTIDE SEQUENCE</scope>
</reference>
<evidence type="ECO:0000256" key="6">
    <source>
        <dbReference type="ARBA" id="ARBA00022989"/>
    </source>
</evidence>
<evidence type="ECO:0000256" key="1">
    <source>
        <dbReference type="ARBA" id="ARBA00004251"/>
    </source>
</evidence>
<dbReference type="Proteomes" id="UP000604046">
    <property type="component" value="Unassembled WGS sequence"/>
</dbReference>
<keyword evidence="4" id="KW-0812">Transmembrane</keyword>
<evidence type="ECO:0000313" key="12">
    <source>
        <dbReference type="EMBL" id="CAE7458164.1"/>
    </source>
</evidence>
<evidence type="ECO:0000256" key="5">
    <source>
        <dbReference type="ARBA" id="ARBA00022729"/>
    </source>
</evidence>
<keyword evidence="10" id="KW-0278">Fertilization</keyword>
<organism evidence="12 13">
    <name type="scientific">Symbiodinium natans</name>
    <dbReference type="NCBI Taxonomy" id="878477"/>
    <lineage>
        <taxon>Eukaryota</taxon>
        <taxon>Sar</taxon>
        <taxon>Alveolata</taxon>
        <taxon>Dinophyceae</taxon>
        <taxon>Suessiales</taxon>
        <taxon>Symbiodiniaceae</taxon>
        <taxon>Symbiodinium</taxon>
    </lineage>
</organism>
<keyword evidence="7" id="KW-0446">Lipid-binding</keyword>
<dbReference type="AlphaFoldDB" id="A0A812S201"/>
<gene>
    <name evidence="12" type="primary">HAP2</name>
    <name evidence="12" type="ORF">SNAT2548_LOCUS25367</name>
</gene>
<protein>
    <submittedName>
        <fullName evidence="12">HAP2 protein</fullName>
    </submittedName>
</protein>
<evidence type="ECO:0000313" key="13">
    <source>
        <dbReference type="Proteomes" id="UP000604046"/>
    </source>
</evidence>
<evidence type="ECO:0000256" key="8">
    <source>
        <dbReference type="ARBA" id="ARBA00023136"/>
    </source>
</evidence>
<evidence type="ECO:0000256" key="7">
    <source>
        <dbReference type="ARBA" id="ARBA00023121"/>
    </source>
</evidence>
<dbReference type="InterPro" id="IPR018928">
    <property type="entry name" value="HAP2/GCS1_dom"/>
</dbReference>
<keyword evidence="8" id="KW-0472">Membrane</keyword>
<dbReference type="GO" id="GO:0005886">
    <property type="term" value="C:plasma membrane"/>
    <property type="evidence" value="ECO:0007669"/>
    <property type="project" value="UniProtKB-SubCell"/>
</dbReference>
<feature type="domain" description="Generative cell specific-1/HAP2" evidence="11">
    <location>
        <begin position="37"/>
        <end position="294"/>
    </location>
</feature>
<dbReference type="OrthoDB" id="446260at2759"/>
<dbReference type="InterPro" id="IPR040326">
    <property type="entry name" value="HAP2/GCS1"/>
</dbReference>
<dbReference type="EMBL" id="CAJNDS010002390">
    <property type="protein sequence ID" value="CAE7458164.1"/>
    <property type="molecule type" value="Genomic_DNA"/>
</dbReference>
<evidence type="ECO:0000256" key="10">
    <source>
        <dbReference type="ARBA" id="ARBA00023279"/>
    </source>
</evidence>
<keyword evidence="3" id="KW-1003">Cell membrane</keyword>
<comment type="subcellular location">
    <subcellularLocation>
        <location evidence="1">Cell membrane</location>
        <topology evidence="1">Single-pass type I membrane protein</topology>
    </subcellularLocation>
</comment>